<organism evidence="2 3">
    <name type="scientific">Nocardioides aestuarii</name>
    <dbReference type="NCBI Taxonomy" id="252231"/>
    <lineage>
        <taxon>Bacteria</taxon>
        <taxon>Bacillati</taxon>
        <taxon>Actinomycetota</taxon>
        <taxon>Actinomycetes</taxon>
        <taxon>Propionibacteriales</taxon>
        <taxon>Nocardioidaceae</taxon>
        <taxon>Nocardioides</taxon>
    </lineage>
</organism>
<dbReference type="InterPro" id="IPR051908">
    <property type="entry name" value="Ribosomal_N-acetyltransferase"/>
</dbReference>
<sequence>MTEDIDGGIDEGTGVRLRPLREGDAPRLLEMLHDPDQQRWGSPAFVPLPADVAELAERIAASSRAWADRQPGTLAITDADDVFLGDISWRWSASERMAVADLGYVVHPDARGRGVGRRAIVLLTRWLMDPDGRGLARVQLDHSTENEASCRVALAAGFEREGVRRGFLPLRGPDGVVRRHDVCLHGTVVQPTG</sequence>
<dbReference type="PANTHER" id="PTHR43441:SF10">
    <property type="entry name" value="ACETYLTRANSFERASE"/>
    <property type="match status" value="1"/>
</dbReference>
<evidence type="ECO:0000313" key="3">
    <source>
        <dbReference type="Proteomes" id="UP001597351"/>
    </source>
</evidence>
<evidence type="ECO:0000313" key="2">
    <source>
        <dbReference type="EMBL" id="MFD1948053.1"/>
    </source>
</evidence>
<dbReference type="InterPro" id="IPR016181">
    <property type="entry name" value="Acyl_CoA_acyltransferase"/>
</dbReference>
<name>A0ABW4TRH3_9ACTN</name>
<comment type="caution">
    <text evidence="2">The sequence shown here is derived from an EMBL/GenBank/DDBJ whole genome shotgun (WGS) entry which is preliminary data.</text>
</comment>
<dbReference type="Proteomes" id="UP001597351">
    <property type="component" value="Unassembled WGS sequence"/>
</dbReference>
<keyword evidence="3" id="KW-1185">Reference proteome</keyword>
<dbReference type="InterPro" id="IPR000182">
    <property type="entry name" value="GNAT_dom"/>
</dbReference>
<keyword evidence="2" id="KW-0012">Acyltransferase</keyword>
<keyword evidence="2" id="KW-0808">Transferase</keyword>
<dbReference type="GO" id="GO:0016746">
    <property type="term" value="F:acyltransferase activity"/>
    <property type="evidence" value="ECO:0007669"/>
    <property type="project" value="UniProtKB-KW"/>
</dbReference>
<dbReference type="RefSeq" id="WP_343919730.1">
    <property type="nucleotide sequence ID" value="NZ_BAAAJT010000002.1"/>
</dbReference>
<reference evidence="3" key="1">
    <citation type="journal article" date="2019" name="Int. J. Syst. Evol. Microbiol.">
        <title>The Global Catalogue of Microorganisms (GCM) 10K type strain sequencing project: providing services to taxonomists for standard genome sequencing and annotation.</title>
        <authorList>
            <consortium name="The Broad Institute Genomics Platform"/>
            <consortium name="The Broad Institute Genome Sequencing Center for Infectious Disease"/>
            <person name="Wu L."/>
            <person name="Ma J."/>
        </authorList>
    </citation>
    <scope>NUCLEOTIDE SEQUENCE [LARGE SCALE GENOMIC DNA]</scope>
    <source>
        <strain evidence="3">CGMCC 1.12477</strain>
    </source>
</reference>
<dbReference type="Pfam" id="PF13302">
    <property type="entry name" value="Acetyltransf_3"/>
    <property type="match status" value="1"/>
</dbReference>
<dbReference type="EC" id="2.3.-.-" evidence="2"/>
<protein>
    <submittedName>
        <fullName evidence="2">GNAT family N-acetyltransferase</fullName>
        <ecNumber evidence="2">2.3.-.-</ecNumber>
    </submittedName>
</protein>
<dbReference type="SUPFAM" id="SSF55729">
    <property type="entry name" value="Acyl-CoA N-acyltransferases (Nat)"/>
    <property type="match status" value="1"/>
</dbReference>
<accession>A0ABW4TRH3</accession>
<dbReference type="Gene3D" id="3.40.630.30">
    <property type="match status" value="1"/>
</dbReference>
<proteinExistence type="predicted"/>
<evidence type="ECO:0000259" key="1">
    <source>
        <dbReference type="PROSITE" id="PS51186"/>
    </source>
</evidence>
<gene>
    <name evidence="2" type="ORF">ACFSDE_14730</name>
</gene>
<dbReference type="PANTHER" id="PTHR43441">
    <property type="entry name" value="RIBOSOMAL-PROTEIN-SERINE ACETYLTRANSFERASE"/>
    <property type="match status" value="1"/>
</dbReference>
<dbReference type="PROSITE" id="PS51186">
    <property type="entry name" value="GNAT"/>
    <property type="match status" value="1"/>
</dbReference>
<feature type="domain" description="N-acetyltransferase" evidence="1">
    <location>
        <begin position="15"/>
        <end position="183"/>
    </location>
</feature>
<dbReference type="EMBL" id="JBHUGD010000003">
    <property type="protein sequence ID" value="MFD1948053.1"/>
    <property type="molecule type" value="Genomic_DNA"/>
</dbReference>